<evidence type="ECO:0000313" key="1">
    <source>
        <dbReference type="EMBL" id="CAG7720052.1"/>
    </source>
</evidence>
<gene>
    <name evidence="2" type="ORF">AFUS01_LOCUS10079</name>
    <name evidence="1" type="ORF">AFUS01_LOCUS9343</name>
</gene>
<protein>
    <submittedName>
        <fullName evidence="2">Uncharacterized protein</fullName>
    </submittedName>
</protein>
<reference evidence="2" key="1">
    <citation type="submission" date="2021-06" db="EMBL/GenBank/DDBJ databases">
        <authorList>
            <person name="Hodson N. C."/>
            <person name="Mongue J. A."/>
            <person name="Jaron S. K."/>
        </authorList>
    </citation>
    <scope>NUCLEOTIDE SEQUENCE</scope>
</reference>
<proteinExistence type="predicted"/>
<organism evidence="2 3">
    <name type="scientific">Allacma fusca</name>
    <dbReference type="NCBI Taxonomy" id="39272"/>
    <lineage>
        <taxon>Eukaryota</taxon>
        <taxon>Metazoa</taxon>
        <taxon>Ecdysozoa</taxon>
        <taxon>Arthropoda</taxon>
        <taxon>Hexapoda</taxon>
        <taxon>Collembola</taxon>
        <taxon>Symphypleona</taxon>
        <taxon>Sminthuridae</taxon>
        <taxon>Allacma</taxon>
    </lineage>
</organism>
<comment type="caution">
    <text evidence="2">The sequence shown here is derived from an EMBL/GenBank/DDBJ whole genome shotgun (WGS) entry which is preliminary data.</text>
</comment>
<feature type="non-terminal residue" evidence="2">
    <location>
        <position position="1"/>
    </location>
</feature>
<dbReference type="Proteomes" id="UP000708208">
    <property type="component" value="Unassembled WGS sequence"/>
</dbReference>
<dbReference type="EMBL" id="CAJVCH010073994">
    <property type="protein sequence ID" value="CAG7720825.1"/>
    <property type="molecule type" value="Genomic_DNA"/>
</dbReference>
<dbReference type="AlphaFoldDB" id="A0A8J2P078"/>
<evidence type="ECO:0000313" key="3">
    <source>
        <dbReference type="Proteomes" id="UP000708208"/>
    </source>
</evidence>
<sequence length="34" mass="3882">FTGTSKQKIFSLPTLLLLSWVISGSQLWHDEVSY</sequence>
<name>A0A8J2P078_9HEXA</name>
<evidence type="ECO:0000313" key="2">
    <source>
        <dbReference type="EMBL" id="CAG7720825.1"/>
    </source>
</evidence>
<keyword evidence="3" id="KW-1185">Reference proteome</keyword>
<dbReference type="EMBL" id="CAJVCH010066988">
    <property type="protein sequence ID" value="CAG7720052.1"/>
    <property type="molecule type" value="Genomic_DNA"/>
</dbReference>
<accession>A0A8J2P078</accession>